<accession>G6Y5U1</accession>
<gene>
    <name evidence="1" type="ORF">MEA186_06503</name>
</gene>
<sequence>MRARTWVRDVRLGEALELKKHIAALERELIAETSGSVGMLRLAELGQQLRRHKFRLEVLERCISGLSERARPAEMAGDARKAPAIRG</sequence>
<organism evidence="1 2">
    <name type="scientific">Mesorhizobium amorphae CCNWGS0123</name>
    <dbReference type="NCBI Taxonomy" id="1082933"/>
    <lineage>
        <taxon>Bacteria</taxon>
        <taxon>Pseudomonadati</taxon>
        <taxon>Pseudomonadota</taxon>
        <taxon>Alphaproteobacteria</taxon>
        <taxon>Hyphomicrobiales</taxon>
        <taxon>Phyllobacteriaceae</taxon>
        <taxon>Mesorhizobium</taxon>
    </lineage>
</organism>
<reference evidence="1 2" key="1">
    <citation type="journal article" date="2012" name="J. Bacteriol.">
        <title>Draft Genome Sequence of Plant Growth-Promoting Rhizobium Mesorhizobium amorphae, Isolated from Zinc-Lead Mine Tailings.</title>
        <authorList>
            <person name="Hao X."/>
            <person name="Lin Y."/>
            <person name="Johnstone L."/>
            <person name="Baltrus D.A."/>
            <person name="Miller S.J."/>
            <person name="Wei G."/>
            <person name="Rensing C."/>
        </authorList>
    </citation>
    <scope>NUCLEOTIDE SEQUENCE [LARGE SCALE GENOMIC DNA]</scope>
    <source>
        <strain evidence="1 2">CCNWGS0123</strain>
    </source>
</reference>
<name>G6Y5U1_9HYPH</name>
<keyword evidence="2" id="KW-1185">Reference proteome</keyword>
<dbReference type="Proteomes" id="UP000002949">
    <property type="component" value="Unassembled WGS sequence"/>
</dbReference>
<proteinExistence type="predicted"/>
<protein>
    <submittedName>
        <fullName evidence="1">Uncharacterized protein</fullName>
    </submittedName>
</protein>
<dbReference type="AlphaFoldDB" id="G6Y5U1"/>
<dbReference type="EMBL" id="AGSN01000066">
    <property type="protein sequence ID" value="EHH12869.1"/>
    <property type="molecule type" value="Genomic_DNA"/>
</dbReference>
<evidence type="ECO:0000313" key="2">
    <source>
        <dbReference type="Proteomes" id="UP000002949"/>
    </source>
</evidence>
<dbReference type="KEGG" id="mamo:A6B35_05305"/>
<evidence type="ECO:0000313" key="1">
    <source>
        <dbReference type="EMBL" id="EHH12869.1"/>
    </source>
</evidence>